<evidence type="ECO:0000313" key="3">
    <source>
        <dbReference type="Proteomes" id="UP001204061"/>
    </source>
</evidence>
<proteinExistence type="predicted"/>
<dbReference type="EMBL" id="JANLFC010000067">
    <property type="protein sequence ID" value="MCR4450473.1"/>
    <property type="molecule type" value="Genomic_DNA"/>
</dbReference>
<evidence type="ECO:0000259" key="1">
    <source>
        <dbReference type="Pfam" id="PF03869"/>
    </source>
</evidence>
<feature type="domain" description="Arc-like DNA binding" evidence="1">
    <location>
        <begin position="11"/>
        <end position="47"/>
    </location>
</feature>
<gene>
    <name evidence="2" type="ORF">NS965_18985</name>
</gene>
<name>A0AAW5MH06_AERVE</name>
<keyword evidence="2" id="KW-0238">DNA-binding</keyword>
<reference evidence="2" key="1">
    <citation type="submission" date="2022-08" db="EMBL/GenBank/DDBJ databases">
        <title>A global survey of hypervirulent Aeromonas hydrophila identified this emerging pathogen in farmed fish in the lower Mekong River basin.</title>
        <authorList>
            <person name="Xu T."/>
            <person name="Rasmussen-Ivey C.R."/>
            <person name="Moen F.S."/>
            <person name="Fernandez Bravo A."/>
            <person name="Lamy B."/>
            <person name="Beaz-Hidalgo R."/>
            <person name="Khan C.D."/>
            <person name="Castro Escarpulli G."/>
            <person name="Yasin I.S.M."/>
            <person name="Figueras M.J."/>
            <person name="Azzam Sayuti M."/>
            <person name="Karim M.M."/>
            <person name="Alam K.M."/>
            <person name="Le T.T.T."/>
            <person name="Thao N.H.P."/>
            <person name="Addo S."/>
            <person name="Duodu S."/>
            <person name="Ali S."/>
            <person name="Mey S."/>
            <person name="Somony T."/>
            <person name="Liles M.R."/>
        </authorList>
    </citation>
    <scope>NUCLEOTIDE SEQUENCE</scope>
    <source>
        <strain evidence="2">0.14</strain>
    </source>
</reference>
<dbReference type="Proteomes" id="UP001204061">
    <property type="component" value="Unassembled WGS sequence"/>
</dbReference>
<dbReference type="GO" id="GO:0003677">
    <property type="term" value="F:DNA binding"/>
    <property type="evidence" value="ECO:0007669"/>
    <property type="project" value="UniProtKB-KW"/>
</dbReference>
<dbReference type="InterPro" id="IPR013321">
    <property type="entry name" value="Arc_rbn_hlx_hlx"/>
</dbReference>
<dbReference type="InterPro" id="IPR010985">
    <property type="entry name" value="Ribbon_hlx_hlx"/>
</dbReference>
<dbReference type="AlphaFoldDB" id="A0AAW5MH06"/>
<evidence type="ECO:0000313" key="2">
    <source>
        <dbReference type="EMBL" id="MCR4450473.1"/>
    </source>
</evidence>
<protein>
    <submittedName>
        <fullName evidence="2">Arc family DNA-binding protein</fullName>
    </submittedName>
</protein>
<dbReference type="RefSeq" id="WP_081250441.1">
    <property type="nucleotide sequence ID" value="NZ_CP014774.1"/>
</dbReference>
<comment type="caution">
    <text evidence="2">The sequence shown here is derived from an EMBL/GenBank/DDBJ whole genome shotgun (WGS) entry which is preliminary data.</text>
</comment>
<dbReference type="Gene3D" id="1.10.1220.10">
    <property type="entry name" value="Met repressor-like"/>
    <property type="match status" value="1"/>
</dbReference>
<dbReference type="Pfam" id="PF03869">
    <property type="entry name" value="Arc"/>
    <property type="match status" value="1"/>
</dbReference>
<organism evidence="2 3">
    <name type="scientific">Aeromonas veronii</name>
    <dbReference type="NCBI Taxonomy" id="654"/>
    <lineage>
        <taxon>Bacteria</taxon>
        <taxon>Pseudomonadati</taxon>
        <taxon>Pseudomonadota</taxon>
        <taxon>Gammaproteobacteria</taxon>
        <taxon>Aeromonadales</taxon>
        <taxon>Aeromonadaceae</taxon>
        <taxon>Aeromonas</taxon>
    </lineage>
</organism>
<dbReference type="GO" id="GO:0006355">
    <property type="term" value="P:regulation of DNA-templated transcription"/>
    <property type="evidence" value="ECO:0007669"/>
    <property type="project" value="InterPro"/>
</dbReference>
<sequence length="54" mass="6434">MEQDKIKNTSLRLPNEIRKWLGHRAVENGRSINSEIMMIFKEMMKKEELENASK</sequence>
<dbReference type="InterPro" id="IPR005569">
    <property type="entry name" value="Arc_DNA-bd_dom"/>
</dbReference>
<accession>A0AAW5MH06</accession>
<dbReference type="SUPFAM" id="SSF47598">
    <property type="entry name" value="Ribbon-helix-helix"/>
    <property type="match status" value="1"/>
</dbReference>